<dbReference type="PANTHER" id="PTHR43673:SF2">
    <property type="entry name" value="NITROREDUCTASE"/>
    <property type="match status" value="1"/>
</dbReference>
<sequence>MNIIENLEWRYATKKFSDQKVSTEDLNEILQATNLSASSTGLQPYRVLVMENEQLRKELGEGSFNSQISQSSHLLVFAAYDKVTLEQIETYISHIASERGILEDTLADFKAALVGGLLSRTDEENFHWAARQAYIGLGTALIAAAELKIDSTPMEGFDIEKFDSLLQLKEKGLRPVVLLSLGYRDAVNDYFANLKKVRLPLDEFAIDVK</sequence>
<keyword evidence="9" id="KW-1185">Reference proteome</keyword>
<comment type="caution">
    <text evidence="8">The sequence shown here is derived from an EMBL/GenBank/DDBJ whole genome shotgun (WGS) entry which is preliminary data.</text>
</comment>
<dbReference type="PANTHER" id="PTHR43673">
    <property type="entry name" value="NAD(P)H NITROREDUCTASE YDGI-RELATED"/>
    <property type="match status" value="1"/>
</dbReference>
<accession>A0A7K0FVN6</accession>
<dbReference type="OrthoDB" id="9809288at2"/>
<evidence type="ECO:0000313" key="9">
    <source>
        <dbReference type="Proteomes" id="UP000487757"/>
    </source>
</evidence>
<evidence type="ECO:0000313" key="8">
    <source>
        <dbReference type="EMBL" id="MRX75029.1"/>
    </source>
</evidence>
<keyword evidence="6" id="KW-0560">Oxidoreductase</keyword>
<evidence type="ECO:0000256" key="3">
    <source>
        <dbReference type="ARBA" id="ARBA00022630"/>
    </source>
</evidence>
<gene>
    <name evidence="8" type="ORF">GJU39_02915</name>
</gene>
<feature type="domain" description="Nitroreductase" evidence="7">
    <location>
        <begin position="8"/>
        <end position="183"/>
    </location>
</feature>
<keyword evidence="5" id="KW-0521">NADP</keyword>
<comment type="cofactor">
    <cofactor evidence="1">
        <name>FMN</name>
        <dbReference type="ChEBI" id="CHEBI:58210"/>
    </cofactor>
</comment>
<evidence type="ECO:0000256" key="1">
    <source>
        <dbReference type="ARBA" id="ARBA00001917"/>
    </source>
</evidence>
<evidence type="ECO:0000256" key="4">
    <source>
        <dbReference type="ARBA" id="ARBA00022643"/>
    </source>
</evidence>
<dbReference type="Proteomes" id="UP000487757">
    <property type="component" value="Unassembled WGS sequence"/>
</dbReference>
<dbReference type="RefSeq" id="WP_154279192.1">
    <property type="nucleotide sequence ID" value="NZ_JBHUJQ010000001.1"/>
</dbReference>
<proteinExistence type="inferred from homology"/>
<dbReference type="CDD" id="cd02149">
    <property type="entry name" value="NfsB-like"/>
    <property type="match status" value="1"/>
</dbReference>
<keyword evidence="4" id="KW-0288">FMN</keyword>
<keyword evidence="3" id="KW-0285">Flavoprotein</keyword>
<reference evidence="8 9" key="1">
    <citation type="submission" date="2019-11" db="EMBL/GenBank/DDBJ databases">
        <title>Pedobacter petrophilus genome.</title>
        <authorList>
            <person name="Feldbauer M.J."/>
            <person name="Newman J.D."/>
        </authorList>
    </citation>
    <scope>NUCLEOTIDE SEQUENCE [LARGE SCALE GENOMIC DNA]</scope>
    <source>
        <strain evidence="8 9">LMG 29686</strain>
    </source>
</reference>
<dbReference type="Pfam" id="PF00881">
    <property type="entry name" value="Nitroreductase"/>
    <property type="match status" value="1"/>
</dbReference>
<dbReference type="InterPro" id="IPR000415">
    <property type="entry name" value="Nitroreductase-like"/>
</dbReference>
<organism evidence="8 9">
    <name type="scientific">Pedobacter petrophilus</name>
    <dbReference type="NCBI Taxonomy" id="1908241"/>
    <lineage>
        <taxon>Bacteria</taxon>
        <taxon>Pseudomonadati</taxon>
        <taxon>Bacteroidota</taxon>
        <taxon>Sphingobacteriia</taxon>
        <taxon>Sphingobacteriales</taxon>
        <taxon>Sphingobacteriaceae</taxon>
        <taxon>Pedobacter</taxon>
    </lineage>
</organism>
<dbReference type="Gene3D" id="3.40.109.10">
    <property type="entry name" value="NADH Oxidase"/>
    <property type="match status" value="1"/>
</dbReference>
<evidence type="ECO:0000256" key="6">
    <source>
        <dbReference type="ARBA" id="ARBA00023002"/>
    </source>
</evidence>
<protein>
    <submittedName>
        <fullName evidence="8">NAD(P)H-dependent oxidoreductase</fullName>
    </submittedName>
</protein>
<dbReference type="InterPro" id="IPR033878">
    <property type="entry name" value="NfsB-like"/>
</dbReference>
<name>A0A7K0FVN6_9SPHI</name>
<dbReference type="InterPro" id="IPR029479">
    <property type="entry name" value="Nitroreductase"/>
</dbReference>
<dbReference type="SUPFAM" id="SSF55469">
    <property type="entry name" value="FMN-dependent nitroreductase-like"/>
    <property type="match status" value="1"/>
</dbReference>
<comment type="similarity">
    <text evidence="2">Belongs to the nitroreductase family.</text>
</comment>
<dbReference type="GO" id="GO:0016491">
    <property type="term" value="F:oxidoreductase activity"/>
    <property type="evidence" value="ECO:0007669"/>
    <property type="project" value="UniProtKB-KW"/>
</dbReference>
<dbReference type="EMBL" id="WKKH01000003">
    <property type="protein sequence ID" value="MRX75029.1"/>
    <property type="molecule type" value="Genomic_DNA"/>
</dbReference>
<evidence type="ECO:0000256" key="5">
    <source>
        <dbReference type="ARBA" id="ARBA00022857"/>
    </source>
</evidence>
<dbReference type="AlphaFoldDB" id="A0A7K0FVN6"/>
<evidence type="ECO:0000259" key="7">
    <source>
        <dbReference type="Pfam" id="PF00881"/>
    </source>
</evidence>
<evidence type="ECO:0000256" key="2">
    <source>
        <dbReference type="ARBA" id="ARBA00007118"/>
    </source>
</evidence>